<organism evidence="2 3">
    <name type="scientific">Paenibacillus agaridevorans</name>
    <dbReference type="NCBI Taxonomy" id="171404"/>
    <lineage>
        <taxon>Bacteria</taxon>
        <taxon>Bacillati</taxon>
        <taxon>Bacillota</taxon>
        <taxon>Bacilli</taxon>
        <taxon>Bacillales</taxon>
        <taxon>Paenibacillaceae</taxon>
        <taxon>Paenibacillus</taxon>
    </lineage>
</organism>
<dbReference type="SUPFAM" id="SSF69349">
    <property type="entry name" value="Phage fibre proteins"/>
    <property type="match status" value="1"/>
</dbReference>
<dbReference type="AlphaFoldDB" id="A0A2R5EPD0"/>
<dbReference type="Proteomes" id="UP000245202">
    <property type="component" value="Unassembled WGS sequence"/>
</dbReference>
<evidence type="ECO:0000313" key="3">
    <source>
        <dbReference type="Proteomes" id="UP000245202"/>
    </source>
</evidence>
<reference evidence="2 3" key="1">
    <citation type="submission" date="2017-08" db="EMBL/GenBank/DDBJ databases">
        <title>Substantial Increase in Enzyme Production by Combined Drug-Resistance Mutations in Paenibacillus agaridevorans.</title>
        <authorList>
            <person name="Tanaka Y."/>
            <person name="Funane K."/>
            <person name="Hosaka T."/>
            <person name="Shiwa Y."/>
            <person name="Fujita N."/>
            <person name="Miyazaki T."/>
            <person name="Yoshikawa H."/>
            <person name="Murakami K."/>
            <person name="Kasahara K."/>
            <person name="Inaoka T."/>
            <person name="Hiraga Y."/>
            <person name="Ochi K."/>
        </authorList>
    </citation>
    <scope>NUCLEOTIDE SEQUENCE [LARGE SCALE GENOMIC DNA]</scope>
    <source>
        <strain evidence="2 3">T-3040</strain>
    </source>
</reference>
<dbReference type="EMBL" id="BDQX01000054">
    <property type="protein sequence ID" value="GBG06848.1"/>
    <property type="molecule type" value="Genomic_DNA"/>
</dbReference>
<protein>
    <recommendedName>
        <fullName evidence="1">Gp5/Type VI secretion system Vgr protein OB-fold domain-containing protein</fullName>
    </recommendedName>
</protein>
<sequence length="241" mass="25987">MRSMYPGFFDLQQRSMPSEQLSGVWNAIVTNNKDPDKLGRVKLKFPHREGELETDWVRVASMSGGNGKGSYFIPEVDDEVLVAFLMGRLDQPVVVGSLWNGKDKPPPGDDNNDISMIKTKTGHVIEFNDKSGEGTITIKTKKGHTVLLSDKDGSVKAETADKQNSLVLDENGKKVTVKSGTSKVEITSSGNVTISGTSTLEVKAAQVKVEASATLSLKASGMLDIKSDGMINIKGSMVKIN</sequence>
<name>A0A2R5EPD0_9BACL</name>
<dbReference type="InterPro" id="IPR037026">
    <property type="entry name" value="Vgr_OB-fold_dom_sf"/>
</dbReference>
<keyword evidence="3" id="KW-1185">Reference proteome</keyword>
<proteinExistence type="predicted"/>
<dbReference type="SUPFAM" id="SSF69255">
    <property type="entry name" value="gp5 N-terminal domain-like"/>
    <property type="match status" value="1"/>
</dbReference>
<dbReference type="RefSeq" id="WP_219930241.1">
    <property type="nucleotide sequence ID" value="NZ_BDQX01000054.1"/>
</dbReference>
<comment type="caution">
    <text evidence="2">The sequence shown here is derived from an EMBL/GenBank/DDBJ whole genome shotgun (WGS) entry which is preliminary data.</text>
</comment>
<dbReference type="Gene3D" id="2.40.50.230">
    <property type="entry name" value="Gp5 N-terminal domain"/>
    <property type="match status" value="1"/>
</dbReference>
<evidence type="ECO:0000259" key="1">
    <source>
        <dbReference type="Pfam" id="PF04717"/>
    </source>
</evidence>
<gene>
    <name evidence="2" type="ORF">PAT3040_01389</name>
</gene>
<evidence type="ECO:0000313" key="2">
    <source>
        <dbReference type="EMBL" id="GBG06848.1"/>
    </source>
</evidence>
<feature type="domain" description="Gp5/Type VI secretion system Vgr protein OB-fold" evidence="1">
    <location>
        <begin position="26"/>
        <end position="99"/>
    </location>
</feature>
<accession>A0A2R5EPD0</accession>
<dbReference type="InterPro" id="IPR006531">
    <property type="entry name" value="Gp5/Vgr_OB"/>
</dbReference>
<dbReference type="Pfam" id="PF04717">
    <property type="entry name" value="Phage_base_V"/>
    <property type="match status" value="1"/>
</dbReference>